<dbReference type="RefSeq" id="WP_096780402.1">
    <property type="nucleotide sequence ID" value="NZ_CP012621.1"/>
</dbReference>
<gene>
    <name evidence="4" type="ORF">AN401_17135</name>
</gene>
<dbReference type="NCBIfam" id="TIGR00254">
    <property type="entry name" value="GGDEF"/>
    <property type="match status" value="1"/>
</dbReference>
<feature type="domain" description="GGDEF" evidence="3">
    <location>
        <begin position="312"/>
        <end position="438"/>
    </location>
</feature>
<dbReference type="Pfam" id="PF00989">
    <property type="entry name" value="PAS"/>
    <property type="match status" value="1"/>
</dbReference>
<evidence type="ECO:0000259" key="2">
    <source>
        <dbReference type="PROSITE" id="PS50112"/>
    </source>
</evidence>
<dbReference type="PANTHER" id="PTHR46663">
    <property type="entry name" value="DIGUANYLATE CYCLASE DGCT-RELATED"/>
    <property type="match status" value="1"/>
</dbReference>
<evidence type="ECO:0000259" key="3">
    <source>
        <dbReference type="PROSITE" id="PS50887"/>
    </source>
</evidence>
<evidence type="ECO:0000313" key="5">
    <source>
        <dbReference type="Proteomes" id="UP000217763"/>
    </source>
</evidence>
<dbReference type="InterPro" id="IPR043128">
    <property type="entry name" value="Rev_trsase/Diguanyl_cyclase"/>
</dbReference>
<reference evidence="5" key="1">
    <citation type="submission" date="2015-09" db="EMBL/GenBank/DDBJ databases">
        <authorList>
            <person name="Shao Z."/>
            <person name="Wang L."/>
        </authorList>
    </citation>
    <scope>NUCLEOTIDE SEQUENCE [LARGE SCALE GENOMIC DNA]</scope>
    <source>
        <strain evidence="5">F13-1</strain>
    </source>
</reference>
<dbReference type="Gene3D" id="3.30.450.20">
    <property type="entry name" value="PAS domain"/>
    <property type="match status" value="1"/>
</dbReference>
<dbReference type="GO" id="GO:0003824">
    <property type="term" value="F:catalytic activity"/>
    <property type="evidence" value="ECO:0007669"/>
    <property type="project" value="UniProtKB-ARBA"/>
</dbReference>
<proteinExistence type="predicted"/>
<dbReference type="InterPro" id="IPR029787">
    <property type="entry name" value="Nucleotide_cyclase"/>
</dbReference>
<comment type="cofactor">
    <cofactor evidence="1">
        <name>Mg(2+)</name>
        <dbReference type="ChEBI" id="CHEBI:18420"/>
    </cofactor>
</comment>
<dbReference type="SUPFAM" id="SSF55785">
    <property type="entry name" value="PYP-like sensor domain (PAS domain)"/>
    <property type="match status" value="1"/>
</dbReference>
<dbReference type="Proteomes" id="UP000217763">
    <property type="component" value="Chromosome"/>
</dbReference>
<dbReference type="InterPro" id="IPR003018">
    <property type="entry name" value="GAF"/>
</dbReference>
<dbReference type="InterPro" id="IPR029016">
    <property type="entry name" value="GAF-like_dom_sf"/>
</dbReference>
<dbReference type="Pfam" id="PF01590">
    <property type="entry name" value="GAF"/>
    <property type="match status" value="1"/>
</dbReference>
<dbReference type="EMBL" id="CP012621">
    <property type="protein sequence ID" value="ATG76018.1"/>
    <property type="molecule type" value="Genomic_DNA"/>
</dbReference>
<dbReference type="SUPFAM" id="SSF55073">
    <property type="entry name" value="Nucleotide cyclase"/>
    <property type="match status" value="1"/>
</dbReference>
<name>A0A291HVD3_9GAMM</name>
<dbReference type="InterPro" id="IPR000014">
    <property type="entry name" value="PAS"/>
</dbReference>
<dbReference type="Gene3D" id="3.30.450.40">
    <property type="match status" value="1"/>
</dbReference>
<dbReference type="SMART" id="SM00091">
    <property type="entry name" value="PAS"/>
    <property type="match status" value="1"/>
</dbReference>
<organism evidence="4 5">
    <name type="scientific">Zobellella denitrificans</name>
    <dbReference type="NCBI Taxonomy" id="347534"/>
    <lineage>
        <taxon>Bacteria</taxon>
        <taxon>Pseudomonadati</taxon>
        <taxon>Pseudomonadota</taxon>
        <taxon>Gammaproteobacteria</taxon>
        <taxon>Aeromonadales</taxon>
        <taxon>Aeromonadaceae</taxon>
        <taxon>Zobellella</taxon>
    </lineage>
</organism>
<dbReference type="KEGG" id="zdf:AN401_17135"/>
<keyword evidence="5" id="KW-1185">Reference proteome</keyword>
<feature type="domain" description="PAS" evidence="2">
    <location>
        <begin position="18"/>
        <end position="75"/>
    </location>
</feature>
<sequence>MDRLPDLALGNVTDLLLDAICIVDTQGNFLYISAAGERIFGYRPEEMIGRNMFNFIHPGDHDRTRNAVTEIMAGQPKPHFENRYVRKDGSTAHIMWSARWSEPHQFRIAVARDITQRKLAESRQAAIYAIADAANILGDLDRLFKRIHQVVDDLLGASDFIVAVCHPETGRLEFPYRARPEPLSPESQARISRLLAEPVIRRGESLLLGAGELRGTAAGPEDNGLAAPIKSPEGTLGALLVLRPAGQLPFGEQDRELLQFVAAQLATAMERKHMLLRLEHMARFDPLTDLPNRALFLDRLQTALKRAHREQGRLALLYLDLDKFKQVNDHYGHLAGDRLLQEVAGRLLGCVRESDTVARLGGDEFVVLLEDMAPPAAVEQVADKIRRALAAPYRLPEAVLHIRPSLGVALYPDHGGTGQELMAHADDAMYRSKKGAAR</sequence>
<evidence type="ECO:0000256" key="1">
    <source>
        <dbReference type="ARBA" id="ARBA00001946"/>
    </source>
</evidence>
<dbReference type="InterPro" id="IPR052163">
    <property type="entry name" value="DGC-Regulatory_Protein"/>
</dbReference>
<dbReference type="GO" id="GO:0006355">
    <property type="term" value="P:regulation of DNA-templated transcription"/>
    <property type="evidence" value="ECO:0007669"/>
    <property type="project" value="InterPro"/>
</dbReference>
<dbReference type="CDD" id="cd00130">
    <property type="entry name" value="PAS"/>
    <property type="match status" value="1"/>
</dbReference>
<dbReference type="Pfam" id="PF00990">
    <property type="entry name" value="GGDEF"/>
    <property type="match status" value="1"/>
</dbReference>
<dbReference type="CDD" id="cd01949">
    <property type="entry name" value="GGDEF"/>
    <property type="match status" value="1"/>
</dbReference>
<dbReference type="SUPFAM" id="SSF55781">
    <property type="entry name" value="GAF domain-like"/>
    <property type="match status" value="1"/>
</dbReference>
<dbReference type="SMART" id="SM00267">
    <property type="entry name" value="GGDEF"/>
    <property type="match status" value="1"/>
</dbReference>
<dbReference type="PROSITE" id="PS50887">
    <property type="entry name" value="GGDEF"/>
    <property type="match status" value="1"/>
</dbReference>
<protein>
    <submittedName>
        <fullName evidence="4">Diguanylate cyclase</fullName>
    </submittedName>
</protein>
<dbReference type="NCBIfam" id="TIGR00229">
    <property type="entry name" value="sensory_box"/>
    <property type="match status" value="1"/>
</dbReference>
<accession>A0A291HVD3</accession>
<dbReference type="Gene3D" id="3.30.70.270">
    <property type="match status" value="1"/>
</dbReference>
<dbReference type="InterPro" id="IPR000160">
    <property type="entry name" value="GGDEF_dom"/>
</dbReference>
<dbReference type="PROSITE" id="PS50112">
    <property type="entry name" value="PAS"/>
    <property type="match status" value="1"/>
</dbReference>
<dbReference type="InterPro" id="IPR013767">
    <property type="entry name" value="PAS_fold"/>
</dbReference>
<evidence type="ECO:0000313" key="4">
    <source>
        <dbReference type="EMBL" id="ATG76018.1"/>
    </source>
</evidence>
<dbReference type="SMART" id="SM00065">
    <property type="entry name" value="GAF"/>
    <property type="match status" value="1"/>
</dbReference>
<dbReference type="InterPro" id="IPR035965">
    <property type="entry name" value="PAS-like_dom_sf"/>
</dbReference>
<dbReference type="AlphaFoldDB" id="A0A291HVD3"/>
<dbReference type="PANTHER" id="PTHR46663:SF3">
    <property type="entry name" value="SLL0267 PROTEIN"/>
    <property type="match status" value="1"/>
</dbReference>
<dbReference type="FunFam" id="3.30.70.270:FF:000001">
    <property type="entry name" value="Diguanylate cyclase domain protein"/>
    <property type="match status" value="1"/>
</dbReference>